<organism evidence="2 3">
    <name type="scientific">Sanguibacter keddieii (strain ATCC 51767 / DSM 10542 / NCFB 3025 / ST-74)</name>
    <dbReference type="NCBI Taxonomy" id="446469"/>
    <lineage>
        <taxon>Bacteria</taxon>
        <taxon>Bacillati</taxon>
        <taxon>Actinomycetota</taxon>
        <taxon>Actinomycetes</taxon>
        <taxon>Micrococcales</taxon>
        <taxon>Sanguibacteraceae</taxon>
        <taxon>Sanguibacter</taxon>
    </lineage>
</organism>
<dbReference type="eggNOG" id="COG1609">
    <property type="taxonomic scope" value="Bacteria"/>
</dbReference>
<dbReference type="EMBL" id="CP001819">
    <property type="protein sequence ID" value="ACZ20482.1"/>
    <property type="molecule type" value="Genomic_DNA"/>
</dbReference>
<sequence length="313" mass="33128">MTPPDSPTPSPSSATWQPDGQHGARLVRDHTVLAEYRDGSDMEPSASPRPYLHPVRSTAGTPLTDVRPADHVHHMGVSMALPVVDGTSFWGGRTYVRDQGSTLLDNHGRQQPLSTDLEGPHLVQHLVYLDEHGVPLLRERRQVTAVDLTGGAWALGWSSDLLASEKDLAFDSPATNGRVGAGYGGVLWRLGAADSRQVLSVEGEGEDRAHGSTSPWVAFVQHRGTEAVTLVLAQTGTVLPWFLRATEYDGAGPAVAWDRTRTVAQGETLHLGLVGAVVDRALDLEEAGALAEQAVAALPAAALPAAAVPSTHG</sequence>
<dbReference type="OrthoDB" id="9812981at2"/>
<protein>
    <recommendedName>
        <fullName evidence="4">Methane oxygenase PmoA</fullName>
    </recommendedName>
</protein>
<dbReference type="RefSeq" id="WP_012865551.1">
    <property type="nucleotide sequence ID" value="NC_013521.1"/>
</dbReference>
<dbReference type="InterPro" id="IPR029475">
    <property type="entry name" value="DUF6807"/>
</dbReference>
<name>D1BAD1_SANKS</name>
<dbReference type="KEGG" id="ske:Sked_05220"/>
<dbReference type="Pfam" id="PF14100">
    <property type="entry name" value="DUF6807"/>
    <property type="match status" value="1"/>
</dbReference>
<dbReference type="HOGENOM" id="CLU_064249_0_0_11"/>
<feature type="region of interest" description="Disordered" evidence="1">
    <location>
        <begin position="38"/>
        <end position="67"/>
    </location>
</feature>
<evidence type="ECO:0008006" key="4">
    <source>
        <dbReference type="Google" id="ProtNLM"/>
    </source>
</evidence>
<dbReference type="STRING" id="446469.Sked_05220"/>
<proteinExistence type="predicted"/>
<accession>D1BAD1</accession>
<keyword evidence="3" id="KW-1185">Reference proteome</keyword>
<evidence type="ECO:0000256" key="1">
    <source>
        <dbReference type="SAM" id="MobiDB-lite"/>
    </source>
</evidence>
<feature type="compositionally biased region" description="Pro residues" evidence="1">
    <location>
        <begin position="1"/>
        <end position="10"/>
    </location>
</feature>
<dbReference type="Proteomes" id="UP000000322">
    <property type="component" value="Chromosome"/>
</dbReference>
<evidence type="ECO:0000313" key="2">
    <source>
        <dbReference type="EMBL" id="ACZ20482.1"/>
    </source>
</evidence>
<evidence type="ECO:0000313" key="3">
    <source>
        <dbReference type="Proteomes" id="UP000000322"/>
    </source>
</evidence>
<dbReference type="AlphaFoldDB" id="D1BAD1"/>
<gene>
    <name evidence="2" type="ordered locus">Sked_05220</name>
</gene>
<feature type="region of interest" description="Disordered" evidence="1">
    <location>
        <begin position="1"/>
        <end position="23"/>
    </location>
</feature>
<reference evidence="2 3" key="1">
    <citation type="journal article" date="2009" name="Stand. Genomic Sci.">
        <title>Complete genome sequence of Sanguibacter keddieii type strain (ST-74).</title>
        <authorList>
            <person name="Ivanova N."/>
            <person name="Sikorski J."/>
            <person name="Sims D."/>
            <person name="Brettin T."/>
            <person name="Detter J.C."/>
            <person name="Han C."/>
            <person name="Lapidus A."/>
            <person name="Copeland A."/>
            <person name="Glavina Del Rio T."/>
            <person name="Nolan M."/>
            <person name="Chen F."/>
            <person name="Lucas S."/>
            <person name="Tice H."/>
            <person name="Cheng J.F."/>
            <person name="Bruce D."/>
            <person name="Goodwin L."/>
            <person name="Pitluck S."/>
            <person name="Pati A."/>
            <person name="Mavromatis K."/>
            <person name="Chen A."/>
            <person name="Palaniappan K."/>
            <person name="D'haeseleer P."/>
            <person name="Chain P."/>
            <person name="Bristow J."/>
            <person name="Eisen J.A."/>
            <person name="Markowitz V."/>
            <person name="Hugenholtz P."/>
            <person name="Goker M."/>
            <person name="Pukall R."/>
            <person name="Klenk H.P."/>
            <person name="Kyrpides N.C."/>
        </authorList>
    </citation>
    <scope>NUCLEOTIDE SEQUENCE [LARGE SCALE GENOMIC DNA]</scope>
    <source>
        <strain evidence="3">ATCC 51767 / DSM 10542 / NCFB 3025 / ST-74</strain>
    </source>
</reference>